<reference evidence="10 11" key="1">
    <citation type="submission" date="2019-07" db="EMBL/GenBank/DDBJ databases">
        <authorList>
            <person name="Hibberd C M."/>
            <person name="Gehrig L. J."/>
            <person name="Chang H.-W."/>
            <person name="Venkatesh S."/>
        </authorList>
    </citation>
    <scope>NUCLEOTIDE SEQUENCE [LARGE SCALE GENOMIC DNA]</scope>
    <source>
        <strain evidence="10">Blautia_luti_SSTS_Bg7063</strain>
    </source>
</reference>
<dbReference type="EMBL" id="CABHNW010000166">
    <property type="protein sequence ID" value="VUX40677.1"/>
    <property type="molecule type" value="Genomic_DNA"/>
</dbReference>
<dbReference type="GO" id="GO:0031460">
    <property type="term" value="P:glycine betaine transport"/>
    <property type="evidence" value="ECO:0007669"/>
    <property type="project" value="TreeGrafter"/>
</dbReference>
<proteinExistence type="inferred from homology"/>
<keyword evidence="11" id="KW-1185">Reference proteome</keyword>
<feature type="transmembrane region" description="Helical" evidence="8">
    <location>
        <begin position="23"/>
        <end position="44"/>
    </location>
</feature>
<evidence type="ECO:0000259" key="9">
    <source>
        <dbReference type="PROSITE" id="PS50928"/>
    </source>
</evidence>
<gene>
    <name evidence="10" type="primary">opuCB</name>
    <name evidence="10" type="ORF">RSSSTS7063_01288</name>
</gene>
<comment type="similarity">
    <text evidence="8">Belongs to the binding-protein-dependent transport system permease family.</text>
</comment>
<dbReference type="RefSeq" id="WP_207705797.1">
    <property type="nucleotide sequence ID" value="NZ_CABHMX010000010.1"/>
</dbReference>
<dbReference type="SUPFAM" id="SSF53850">
    <property type="entry name" value="Periplasmic binding protein-like II"/>
    <property type="match status" value="1"/>
</dbReference>
<evidence type="ECO:0000256" key="8">
    <source>
        <dbReference type="RuleBase" id="RU363032"/>
    </source>
</evidence>
<evidence type="ECO:0000313" key="10">
    <source>
        <dbReference type="EMBL" id="VUX40677.1"/>
    </source>
</evidence>
<evidence type="ECO:0000256" key="1">
    <source>
        <dbReference type="ARBA" id="ARBA00004141"/>
    </source>
</evidence>
<evidence type="ECO:0000256" key="4">
    <source>
        <dbReference type="ARBA" id="ARBA00022989"/>
    </source>
</evidence>
<dbReference type="Gene3D" id="3.40.190.120">
    <property type="entry name" value="Osmoprotection protein (prox), domain 2"/>
    <property type="match status" value="1"/>
</dbReference>
<dbReference type="InterPro" id="IPR035906">
    <property type="entry name" value="MetI-like_sf"/>
</dbReference>
<comment type="similarity">
    <text evidence="7">In the N-terminal section; belongs to the binding-protein-dependent transport system permease family.</text>
</comment>
<dbReference type="GO" id="GO:0043190">
    <property type="term" value="C:ATP-binding cassette (ABC) transporter complex"/>
    <property type="evidence" value="ECO:0007669"/>
    <property type="project" value="InterPro"/>
</dbReference>
<feature type="transmembrane region" description="Helical" evidence="8">
    <location>
        <begin position="84"/>
        <end position="104"/>
    </location>
</feature>
<evidence type="ECO:0000256" key="3">
    <source>
        <dbReference type="ARBA" id="ARBA00022692"/>
    </source>
</evidence>
<dbReference type="Gene3D" id="3.40.190.10">
    <property type="entry name" value="Periplasmic binding protein-like II"/>
    <property type="match status" value="1"/>
</dbReference>
<feature type="transmembrane region" description="Helical" evidence="8">
    <location>
        <begin position="229"/>
        <end position="251"/>
    </location>
</feature>
<dbReference type="Gene3D" id="1.10.3720.10">
    <property type="entry name" value="MetI-like"/>
    <property type="match status" value="1"/>
</dbReference>
<comment type="subcellular location">
    <subcellularLocation>
        <location evidence="8">Cell membrane</location>
        <topology evidence="8">Multi-pass membrane protein</topology>
    </subcellularLocation>
    <subcellularLocation>
        <location evidence="1">Membrane</location>
        <topology evidence="1">Multi-pass membrane protein</topology>
    </subcellularLocation>
</comment>
<dbReference type="GO" id="GO:0022857">
    <property type="term" value="F:transmembrane transporter activity"/>
    <property type="evidence" value="ECO:0007669"/>
    <property type="project" value="InterPro"/>
</dbReference>
<organism evidence="10 11">
    <name type="scientific">Blautia luti</name>
    <dbReference type="NCBI Taxonomy" id="89014"/>
    <lineage>
        <taxon>Bacteria</taxon>
        <taxon>Bacillati</taxon>
        <taxon>Bacillota</taxon>
        <taxon>Clostridia</taxon>
        <taxon>Lachnospirales</taxon>
        <taxon>Lachnospiraceae</taxon>
        <taxon>Blautia</taxon>
    </lineage>
</organism>
<dbReference type="SUPFAM" id="SSF161098">
    <property type="entry name" value="MetI-like"/>
    <property type="match status" value="1"/>
</dbReference>
<comment type="similarity">
    <text evidence="6">In the C-terminal section; belongs to the OsmX family.</text>
</comment>
<feature type="domain" description="ABC transmembrane type-1" evidence="9">
    <location>
        <begin position="19"/>
        <end position="198"/>
    </location>
</feature>
<dbReference type="FunFam" id="1.10.3720.10:FF:000001">
    <property type="entry name" value="Glycine betaine ABC transporter, permease"/>
    <property type="match status" value="1"/>
</dbReference>
<evidence type="ECO:0000313" key="11">
    <source>
        <dbReference type="Proteomes" id="UP000408482"/>
    </source>
</evidence>
<protein>
    <submittedName>
        <fullName evidence="10">Carnitine transport permease protein OpuCB</fullName>
    </submittedName>
</protein>
<feature type="transmembrane region" description="Helical" evidence="8">
    <location>
        <begin position="144"/>
        <end position="167"/>
    </location>
</feature>
<evidence type="ECO:0000256" key="5">
    <source>
        <dbReference type="ARBA" id="ARBA00023136"/>
    </source>
</evidence>
<dbReference type="PANTHER" id="PTHR30177:SF4">
    <property type="entry name" value="OSMOPROTECTANT IMPORT PERMEASE PROTEIN OSMW"/>
    <property type="match status" value="1"/>
</dbReference>
<dbReference type="InterPro" id="IPR007210">
    <property type="entry name" value="ABC_Gly_betaine_transp_sub-bd"/>
</dbReference>
<dbReference type="Pfam" id="PF04069">
    <property type="entry name" value="OpuAC"/>
    <property type="match status" value="1"/>
</dbReference>
<name>A0A564W8C8_9FIRM</name>
<dbReference type="PROSITE" id="PS50928">
    <property type="entry name" value="ABC_TM1"/>
    <property type="match status" value="1"/>
</dbReference>
<accession>A0A564W8C8</accession>
<keyword evidence="4 8" id="KW-1133">Transmembrane helix</keyword>
<keyword evidence="5 8" id="KW-0472">Membrane</keyword>
<dbReference type="Proteomes" id="UP000408482">
    <property type="component" value="Unassembled WGS sequence"/>
</dbReference>
<sequence>MNTFLEVFMRRREELIQLLLEHIQMTSAAVLISICIGIPLGIFVTKNKKISSVVIGIANIMQSIPSIGLLAFLVPVVGIGQKPAIIMVIIYALLPIIKNTYIGITGIQQSAIESASSIGLTKWRILYKIQIPIAMPYIMAGVRISAVTAVGTVTIAAFAGAGGLGWLINLGLNANDADLVLLGALPACFLALAVDFVLGKVENALTPEGLKPVDQITNRTKAERKKRTAIAVCLLVLILVVPCFASVYSVFQRREDKIVVGSENFTEALILGNIYSQLIQDQTDIKVEEKFNLNGTMITMSAMERGDIDTFTDYTGVLISNVLKEEMYSDSKEVYDRVRSGMEEKYDMQVSNSLGFSNTYVFAVTSETMAQHHLTKVSELLEQADSLKLGCTTAFTQREDLLPKLKKEFQVSFKEVNGLEGNIRYQALISGKVDVTDAFETDAVLKKMNLVKLEDDIEFFPPYQAVSVTRNKTLEKYPQLQEVMDKMEGTITTEEMMDMNYKVDVEGKTPKETAVEFLKEKGMIE</sequence>
<dbReference type="CDD" id="cd06261">
    <property type="entry name" value="TM_PBP2"/>
    <property type="match status" value="1"/>
</dbReference>
<evidence type="ECO:0000256" key="6">
    <source>
        <dbReference type="ARBA" id="ARBA00035642"/>
    </source>
</evidence>
<dbReference type="PANTHER" id="PTHR30177">
    <property type="entry name" value="GLYCINE BETAINE/L-PROLINE TRANSPORT SYSTEM PERMEASE PROTEIN PROW"/>
    <property type="match status" value="1"/>
</dbReference>
<dbReference type="AlphaFoldDB" id="A0A564W8C8"/>
<dbReference type="Pfam" id="PF00528">
    <property type="entry name" value="BPD_transp_1"/>
    <property type="match status" value="1"/>
</dbReference>
<dbReference type="InterPro" id="IPR051204">
    <property type="entry name" value="ABC_transp_perm/SBD"/>
</dbReference>
<feature type="transmembrane region" description="Helical" evidence="8">
    <location>
        <begin position="56"/>
        <end position="78"/>
    </location>
</feature>
<evidence type="ECO:0000256" key="7">
    <source>
        <dbReference type="ARBA" id="ARBA00035652"/>
    </source>
</evidence>
<dbReference type="InterPro" id="IPR000515">
    <property type="entry name" value="MetI-like"/>
</dbReference>
<evidence type="ECO:0000256" key="2">
    <source>
        <dbReference type="ARBA" id="ARBA00022448"/>
    </source>
</evidence>
<keyword evidence="3 8" id="KW-0812">Transmembrane</keyword>
<feature type="transmembrane region" description="Helical" evidence="8">
    <location>
        <begin position="179"/>
        <end position="198"/>
    </location>
</feature>
<keyword evidence="2 8" id="KW-0813">Transport</keyword>